<dbReference type="EMBL" id="JABBYC010000052">
    <property type="protein sequence ID" value="MBL0888350.1"/>
    <property type="molecule type" value="Genomic_DNA"/>
</dbReference>
<sequence length="77" mass="8136">MTSEHITDTAETCEPQWWPVLGFASTLDSGAEQLTLTAGRSARIPSIQGLVCVYADDGDDGDDGDDTVAFMRVVTGA</sequence>
<keyword evidence="2" id="KW-1185">Reference proteome</keyword>
<gene>
    <name evidence="1" type="ORF">HGK34_19020</name>
</gene>
<reference evidence="1 2" key="1">
    <citation type="journal article" date="2021" name="Arch. Microbiol.">
        <title>Myceligenerans indicum sp. nov., an actinobacterium isolated from mangrove sediment of Sundarbans, India.</title>
        <authorList>
            <person name="Asha K."/>
            <person name="Bhadury P."/>
        </authorList>
    </citation>
    <scope>NUCLEOTIDE SEQUENCE [LARGE SCALE GENOMIC DNA]</scope>
    <source>
        <strain evidence="1 2">I2</strain>
    </source>
</reference>
<comment type="caution">
    <text evidence="1">The sequence shown here is derived from an EMBL/GenBank/DDBJ whole genome shotgun (WGS) entry which is preliminary data.</text>
</comment>
<evidence type="ECO:0000313" key="1">
    <source>
        <dbReference type="EMBL" id="MBL0888350.1"/>
    </source>
</evidence>
<dbReference type="RefSeq" id="WP_201850325.1">
    <property type="nucleotide sequence ID" value="NZ_JABBYC010000052.1"/>
</dbReference>
<organism evidence="1 2">
    <name type="scientific">Myceligenerans indicum</name>
    <dbReference type="NCBI Taxonomy" id="2593663"/>
    <lineage>
        <taxon>Bacteria</taxon>
        <taxon>Bacillati</taxon>
        <taxon>Actinomycetota</taxon>
        <taxon>Actinomycetes</taxon>
        <taxon>Micrococcales</taxon>
        <taxon>Promicromonosporaceae</taxon>
        <taxon>Myceligenerans</taxon>
    </lineage>
</organism>
<dbReference type="Proteomes" id="UP000675409">
    <property type="component" value="Unassembled WGS sequence"/>
</dbReference>
<proteinExistence type="predicted"/>
<name>A0ABS1LQ36_9MICO</name>
<evidence type="ECO:0000313" key="2">
    <source>
        <dbReference type="Proteomes" id="UP000675409"/>
    </source>
</evidence>
<accession>A0ABS1LQ36</accession>
<protein>
    <submittedName>
        <fullName evidence="1">Uncharacterized protein</fullName>
    </submittedName>
</protein>